<dbReference type="SUPFAM" id="SSF117396">
    <property type="entry name" value="TM1631-like"/>
    <property type="match status" value="1"/>
</dbReference>
<feature type="compositionally biased region" description="Low complexity" evidence="1">
    <location>
        <begin position="312"/>
        <end position="330"/>
    </location>
</feature>
<reference evidence="2 3" key="1">
    <citation type="submission" date="2024-01" db="EMBL/GenBank/DDBJ databases">
        <title>Uliginosibacterium soil sp. nov.</title>
        <authorList>
            <person name="Lv Y."/>
        </authorList>
    </citation>
    <scope>NUCLEOTIDE SEQUENCE [LARGE SCALE GENOMIC DNA]</scope>
    <source>
        <strain evidence="2 3">H3</strain>
    </source>
</reference>
<keyword evidence="3" id="KW-1185">Reference proteome</keyword>
<sequence>MTMTTHRKKTAPDARMQKHVRIGISGWKYEPWRGNFYPEALTQKDELAYASHALPTIEINSTFYGLRTPANFASWYADTPADFVFSVKASQRITHRSGLKGVEAPIARFLASGLFELKEKLGPILWQFPPWLQFDAARFEAFLALLPHDTTDAHAFIAKHLPGDHAEVAEKHRLRHAIEVRHESFVDPSFIALLRKYKAALVVADTGGKWPEFGDVCTDFLYLRLHGAADLYHSNYIGKVIDTWAARIHAWYEGRQPDDMPVISGTAAPARVHRDVFCYFDNTEKVNAPRNALSMLGKLGIPQTNDFEPRPSRGARAAKAANTASTAKTG</sequence>
<organism evidence="2 3">
    <name type="scientific">Uliginosibacterium silvisoli</name>
    <dbReference type="NCBI Taxonomy" id="3114758"/>
    <lineage>
        <taxon>Bacteria</taxon>
        <taxon>Pseudomonadati</taxon>
        <taxon>Pseudomonadota</taxon>
        <taxon>Betaproteobacteria</taxon>
        <taxon>Rhodocyclales</taxon>
        <taxon>Zoogloeaceae</taxon>
        <taxon>Uliginosibacterium</taxon>
    </lineage>
</organism>
<dbReference type="Pfam" id="PF01904">
    <property type="entry name" value="DUF72"/>
    <property type="match status" value="1"/>
</dbReference>
<dbReference type="EMBL" id="JAYXHS010000003">
    <property type="protein sequence ID" value="MEC5387549.1"/>
    <property type="molecule type" value="Genomic_DNA"/>
</dbReference>
<gene>
    <name evidence="2" type="ORF">VVD49_17590</name>
</gene>
<dbReference type="InterPro" id="IPR036520">
    <property type="entry name" value="UPF0759_sf"/>
</dbReference>
<dbReference type="InterPro" id="IPR002763">
    <property type="entry name" value="DUF72"/>
</dbReference>
<protein>
    <submittedName>
        <fullName evidence="2">DUF72 domain-containing protein</fullName>
    </submittedName>
</protein>
<dbReference type="PANTHER" id="PTHR30348">
    <property type="entry name" value="UNCHARACTERIZED PROTEIN YECE"/>
    <property type="match status" value="1"/>
</dbReference>
<proteinExistence type="predicted"/>
<feature type="region of interest" description="Disordered" evidence="1">
    <location>
        <begin position="303"/>
        <end position="330"/>
    </location>
</feature>
<evidence type="ECO:0000313" key="2">
    <source>
        <dbReference type="EMBL" id="MEC5387549.1"/>
    </source>
</evidence>
<evidence type="ECO:0000313" key="3">
    <source>
        <dbReference type="Proteomes" id="UP001331561"/>
    </source>
</evidence>
<dbReference type="Proteomes" id="UP001331561">
    <property type="component" value="Unassembled WGS sequence"/>
</dbReference>
<evidence type="ECO:0000256" key="1">
    <source>
        <dbReference type="SAM" id="MobiDB-lite"/>
    </source>
</evidence>
<dbReference type="Gene3D" id="3.20.20.410">
    <property type="entry name" value="Protein of unknown function UPF0759"/>
    <property type="match status" value="1"/>
</dbReference>
<comment type="caution">
    <text evidence="2">The sequence shown here is derived from an EMBL/GenBank/DDBJ whole genome shotgun (WGS) entry which is preliminary data.</text>
</comment>
<dbReference type="RefSeq" id="WP_327600517.1">
    <property type="nucleotide sequence ID" value="NZ_JAYXHS010000003.1"/>
</dbReference>
<accession>A0ABU6K6M8</accession>
<name>A0ABU6K6M8_9RHOO</name>
<dbReference type="PANTHER" id="PTHR30348:SF4">
    <property type="entry name" value="DUF72 DOMAIN-CONTAINING PROTEIN"/>
    <property type="match status" value="1"/>
</dbReference>